<protein>
    <submittedName>
        <fullName evidence="2">Uncharacterized protein</fullName>
    </submittedName>
</protein>
<sequence>MFRIPLLRFKHNPKRGTQEYRDFQERLRIRKNPNAAEVQKPEIPVEEAPEIPVPDAIRIPLKFCVIPPVIFTLGACGADYFSYQFSKFLKIAGYWCCFYSTFMGSVWAGLEMLRYKPPFYAYPSYNVFVRSSRLFASFGQCMLGVYGIRSFDKESWSGIMIYTGLQSFTSLWCISSHYRGLIPTWVKNMQWPLMMICQATLLLLGVRVFLKESYISRMKKLASDINQGNYKKENKEN</sequence>
<keyword evidence="1" id="KW-1133">Transmembrane helix</keyword>
<accession>A0AAU9JBW1</accession>
<dbReference type="EMBL" id="CAJZBQ010000035">
    <property type="protein sequence ID" value="CAG9323723.1"/>
    <property type="molecule type" value="Genomic_DNA"/>
</dbReference>
<feature type="transmembrane region" description="Helical" evidence="1">
    <location>
        <begin position="190"/>
        <end position="210"/>
    </location>
</feature>
<gene>
    <name evidence="2" type="ORF">BSTOLATCC_MIC34763</name>
</gene>
<comment type="caution">
    <text evidence="2">The sequence shown here is derived from an EMBL/GenBank/DDBJ whole genome shotgun (WGS) entry which is preliminary data.</text>
</comment>
<evidence type="ECO:0000256" key="1">
    <source>
        <dbReference type="SAM" id="Phobius"/>
    </source>
</evidence>
<keyword evidence="1" id="KW-0812">Transmembrane</keyword>
<evidence type="ECO:0000313" key="3">
    <source>
        <dbReference type="Proteomes" id="UP001162131"/>
    </source>
</evidence>
<feature type="transmembrane region" description="Helical" evidence="1">
    <location>
        <begin position="91"/>
        <end position="110"/>
    </location>
</feature>
<evidence type="ECO:0000313" key="2">
    <source>
        <dbReference type="EMBL" id="CAG9323723.1"/>
    </source>
</evidence>
<dbReference type="AlphaFoldDB" id="A0AAU9JBW1"/>
<reference evidence="2" key="1">
    <citation type="submission" date="2021-09" db="EMBL/GenBank/DDBJ databases">
        <authorList>
            <consortium name="AG Swart"/>
            <person name="Singh M."/>
            <person name="Singh A."/>
            <person name="Seah K."/>
            <person name="Emmerich C."/>
        </authorList>
    </citation>
    <scope>NUCLEOTIDE SEQUENCE</scope>
    <source>
        <strain evidence="2">ATCC30299</strain>
    </source>
</reference>
<name>A0AAU9JBW1_9CILI</name>
<proteinExistence type="predicted"/>
<organism evidence="2 3">
    <name type="scientific">Blepharisma stoltei</name>
    <dbReference type="NCBI Taxonomy" id="1481888"/>
    <lineage>
        <taxon>Eukaryota</taxon>
        <taxon>Sar</taxon>
        <taxon>Alveolata</taxon>
        <taxon>Ciliophora</taxon>
        <taxon>Postciliodesmatophora</taxon>
        <taxon>Heterotrichea</taxon>
        <taxon>Heterotrichida</taxon>
        <taxon>Blepharismidae</taxon>
        <taxon>Blepharisma</taxon>
    </lineage>
</organism>
<dbReference type="Proteomes" id="UP001162131">
    <property type="component" value="Unassembled WGS sequence"/>
</dbReference>
<keyword evidence="1" id="KW-0472">Membrane</keyword>
<keyword evidence="3" id="KW-1185">Reference proteome</keyword>
<feature type="transmembrane region" description="Helical" evidence="1">
    <location>
        <begin position="160"/>
        <end position="178"/>
    </location>
</feature>